<accession>A0ABT7PNF8</accession>
<dbReference type="SMART" id="SM00471">
    <property type="entry name" value="HDc"/>
    <property type="match status" value="1"/>
</dbReference>
<dbReference type="Gene3D" id="1.10.3210.10">
    <property type="entry name" value="Hypothetical protein af1432"/>
    <property type="match status" value="1"/>
</dbReference>
<dbReference type="Gene3D" id="3.30.450.20">
    <property type="entry name" value="PAS domain"/>
    <property type="match status" value="1"/>
</dbReference>
<dbReference type="InterPro" id="IPR029787">
    <property type="entry name" value="Nucleotide_cyclase"/>
</dbReference>
<dbReference type="Pfam" id="PF13487">
    <property type="entry name" value="HD_5"/>
    <property type="match status" value="1"/>
</dbReference>
<evidence type="ECO:0000313" key="8">
    <source>
        <dbReference type="Proteomes" id="UP001239462"/>
    </source>
</evidence>
<keyword evidence="3" id="KW-0175">Coiled coil</keyword>
<dbReference type="GO" id="GO:0052621">
    <property type="term" value="F:diguanylate cyclase activity"/>
    <property type="evidence" value="ECO:0007669"/>
    <property type="project" value="UniProtKB-EC"/>
</dbReference>
<dbReference type="InterPro" id="IPR000014">
    <property type="entry name" value="PAS"/>
</dbReference>
<keyword evidence="7" id="KW-0808">Transferase</keyword>
<dbReference type="CDD" id="cd00077">
    <property type="entry name" value="HDc"/>
    <property type="match status" value="1"/>
</dbReference>
<evidence type="ECO:0000256" key="3">
    <source>
        <dbReference type="SAM" id="Coils"/>
    </source>
</evidence>
<evidence type="ECO:0000256" key="1">
    <source>
        <dbReference type="ARBA" id="ARBA00012528"/>
    </source>
</evidence>
<dbReference type="SUPFAM" id="SSF55785">
    <property type="entry name" value="PYP-like sensor domain (PAS domain)"/>
    <property type="match status" value="1"/>
</dbReference>
<dbReference type="Pfam" id="PF00990">
    <property type="entry name" value="GGDEF"/>
    <property type="match status" value="1"/>
</dbReference>
<dbReference type="CDD" id="cd01949">
    <property type="entry name" value="GGDEF"/>
    <property type="match status" value="1"/>
</dbReference>
<dbReference type="InterPro" id="IPR013656">
    <property type="entry name" value="PAS_4"/>
</dbReference>
<dbReference type="InterPro" id="IPR003607">
    <property type="entry name" value="HD/PDEase_dom"/>
</dbReference>
<dbReference type="InterPro" id="IPR035965">
    <property type="entry name" value="PAS-like_dom_sf"/>
</dbReference>
<dbReference type="Pfam" id="PF08448">
    <property type="entry name" value="PAS_4"/>
    <property type="match status" value="1"/>
</dbReference>
<dbReference type="EMBL" id="JASZZN010000018">
    <property type="protein sequence ID" value="MDM4018043.1"/>
    <property type="molecule type" value="Genomic_DNA"/>
</dbReference>
<dbReference type="EC" id="2.7.7.65" evidence="1"/>
<dbReference type="RefSeq" id="WP_289165668.1">
    <property type="nucleotide sequence ID" value="NZ_JASZZN010000018.1"/>
</dbReference>
<name>A0ABT7PNF8_9BACT</name>
<comment type="catalytic activity">
    <reaction evidence="2">
        <text>2 GTP = 3',3'-c-di-GMP + 2 diphosphate</text>
        <dbReference type="Rhea" id="RHEA:24898"/>
        <dbReference type="ChEBI" id="CHEBI:33019"/>
        <dbReference type="ChEBI" id="CHEBI:37565"/>
        <dbReference type="ChEBI" id="CHEBI:58805"/>
        <dbReference type="EC" id="2.7.7.65"/>
    </reaction>
</comment>
<keyword evidence="4" id="KW-1133">Transmembrane helix</keyword>
<feature type="transmembrane region" description="Helical" evidence="4">
    <location>
        <begin position="150"/>
        <end position="168"/>
    </location>
</feature>
<organism evidence="7 8">
    <name type="scientific">Roseiconus lacunae</name>
    <dbReference type="NCBI Taxonomy" id="2605694"/>
    <lineage>
        <taxon>Bacteria</taxon>
        <taxon>Pseudomonadati</taxon>
        <taxon>Planctomycetota</taxon>
        <taxon>Planctomycetia</taxon>
        <taxon>Pirellulales</taxon>
        <taxon>Pirellulaceae</taxon>
        <taxon>Roseiconus</taxon>
    </lineage>
</organism>
<dbReference type="SUPFAM" id="SSF109604">
    <property type="entry name" value="HD-domain/PDEase-like"/>
    <property type="match status" value="1"/>
</dbReference>
<comment type="caution">
    <text evidence="7">The sequence shown here is derived from an EMBL/GenBank/DDBJ whole genome shotgun (WGS) entry which is preliminary data.</text>
</comment>
<dbReference type="CDD" id="cd00130">
    <property type="entry name" value="PAS"/>
    <property type="match status" value="1"/>
</dbReference>
<dbReference type="InterPro" id="IPR037522">
    <property type="entry name" value="HD_GYP_dom"/>
</dbReference>
<feature type="domain" description="GGDEF" evidence="5">
    <location>
        <begin position="362"/>
        <end position="494"/>
    </location>
</feature>
<evidence type="ECO:0000256" key="4">
    <source>
        <dbReference type="SAM" id="Phobius"/>
    </source>
</evidence>
<dbReference type="InterPro" id="IPR000160">
    <property type="entry name" value="GGDEF_dom"/>
</dbReference>
<dbReference type="SMART" id="SM00267">
    <property type="entry name" value="GGDEF"/>
    <property type="match status" value="1"/>
</dbReference>
<dbReference type="Gene3D" id="3.30.70.270">
    <property type="match status" value="1"/>
</dbReference>
<feature type="domain" description="HD-GYP" evidence="6">
    <location>
        <begin position="510"/>
        <end position="701"/>
    </location>
</feature>
<protein>
    <recommendedName>
        <fullName evidence="1">diguanylate cyclase</fullName>
        <ecNumber evidence="1">2.7.7.65</ecNumber>
    </recommendedName>
</protein>
<evidence type="ECO:0000313" key="7">
    <source>
        <dbReference type="EMBL" id="MDM4018043.1"/>
    </source>
</evidence>
<dbReference type="NCBIfam" id="TIGR00254">
    <property type="entry name" value="GGDEF"/>
    <property type="match status" value="1"/>
</dbReference>
<feature type="transmembrane region" description="Helical" evidence="4">
    <location>
        <begin position="12"/>
        <end position="36"/>
    </location>
</feature>
<dbReference type="NCBIfam" id="TIGR00229">
    <property type="entry name" value="sensory_box"/>
    <property type="match status" value="1"/>
</dbReference>
<dbReference type="InterPro" id="IPR043128">
    <property type="entry name" value="Rev_trsase/Diguanyl_cyclase"/>
</dbReference>
<gene>
    <name evidence="7" type="ORF">QTN89_21525</name>
</gene>
<reference evidence="7 8" key="1">
    <citation type="submission" date="2023-06" db="EMBL/GenBank/DDBJ databases">
        <title>Roseiconus lacunae JC819 isolated from Gulf of Mannar region, Tamil Nadu.</title>
        <authorList>
            <person name="Pk S."/>
            <person name="Ch S."/>
            <person name="Ch V.R."/>
        </authorList>
    </citation>
    <scope>NUCLEOTIDE SEQUENCE [LARGE SCALE GENOMIC DNA]</scope>
    <source>
        <strain evidence="7 8">JC819</strain>
    </source>
</reference>
<proteinExistence type="predicted"/>
<sequence>MGRVYFQSIRLAFAIVCLGASLILGSQWFGLLPDVAQIKSDSRRRLAESVAINAASHVRKQQWIDLRISAQTIVDRDKDLISIGVRNSRGYLKVDAGHHDELWNRLASDPTGVDPVVVPITLNRRPWGEVEFCFHAPDQSQLGAITEHPLLRLLAFYCIAGLFGYTVFVGKVMRVFTNTQVVPDRVRQALDTLAEGLLVLDEKAKIVLANRAFAETIDVAADALVKSSANDLEWMFDEEDVDQEYPWMTAIDESATITEKIMHLHDGNGKRRIFSVNAAPIGGEDAGRGALATFRDVTHIEEHRAELETMLKMLRESRDEIERKNRELEILATQDALTGCMNRRAFFQRFNKLWSAAAIQEKPLSCIMIDNDHFKNVNDTYGHAVGDEVLRQVSRVLREMHSDHGLVCRYGGEEFCVLLPGKSFELAIKLAEETRLAIEAITFDDPAELRLTASIGVSETRFEAEDPQELINQADVCLYAAKRNGRNCVVPFQPSLANMEVDDTGRDQPENPISYPAVNAMLTSLAYRDPETVAHSRRVAELCRRVSAETIDGKLSALLEVAALLHDIGRIGIPDELLLKADQLTVNELALIAEYDRLGIELIATAFENETLTSILEQFKTPYDQIESCECHDVPTASQLLAVCDYYDTLVAGNLYRKGIPHEQAIEDIRRQSGTRFNPTIVLAFESIVTSKPDFTRDFCGEEIAFQIGIQVERLADLIGNQDADNLVPLADRLSKYARHSGIVPIATAAERIRDQAASEEISWLDLLQFSNELLSFCRQTQTKLTESVNEPLDQSVQAGSKA</sequence>
<keyword evidence="8" id="KW-1185">Reference proteome</keyword>
<evidence type="ECO:0000259" key="6">
    <source>
        <dbReference type="PROSITE" id="PS51832"/>
    </source>
</evidence>
<dbReference type="Proteomes" id="UP001239462">
    <property type="component" value="Unassembled WGS sequence"/>
</dbReference>
<keyword evidence="7" id="KW-0548">Nucleotidyltransferase</keyword>
<feature type="coiled-coil region" evidence="3">
    <location>
        <begin position="300"/>
        <end position="334"/>
    </location>
</feature>
<dbReference type="InterPro" id="IPR050469">
    <property type="entry name" value="Diguanylate_Cyclase"/>
</dbReference>
<keyword evidence="4" id="KW-0812">Transmembrane</keyword>
<evidence type="ECO:0000256" key="2">
    <source>
        <dbReference type="ARBA" id="ARBA00034247"/>
    </source>
</evidence>
<dbReference type="SUPFAM" id="SSF55073">
    <property type="entry name" value="Nucleotide cyclase"/>
    <property type="match status" value="1"/>
</dbReference>
<dbReference type="PANTHER" id="PTHR45138">
    <property type="entry name" value="REGULATORY COMPONENTS OF SENSORY TRANSDUCTION SYSTEM"/>
    <property type="match status" value="1"/>
</dbReference>
<evidence type="ECO:0000259" key="5">
    <source>
        <dbReference type="PROSITE" id="PS50887"/>
    </source>
</evidence>
<dbReference type="PANTHER" id="PTHR45138:SF9">
    <property type="entry name" value="DIGUANYLATE CYCLASE DGCM-RELATED"/>
    <property type="match status" value="1"/>
</dbReference>
<dbReference type="PROSITE" id="PS50887">
    <property type="entry name" value="GGDEF"/>
    <property type="match status" value="1"/>
</dbReference>
<keyword evidence="4" id="KW-0472">Membrane</keyword>
<dbReference type="PROSITE" id="PS51832">
    <property type="entry name" value="HD_GYP"/>
    <property type="match status" value="1"/>
</dbReference>
<dbReference type="SMART" id="SM00091">
    <property type="entry name" value="PAS"/>
    <property type="match status" value="1"/>
</dbReference>